<sequence length="66" mass="7489">MRGVCQTEDPNSTEMRRDVLKSELDVRPEKPLGSETPPYSEIEDTTEDDEGLAWRFNKPGRSGFGM</sequence>
<keyword evidence="3" id="KW-1185">Reference proteome</keyword>
<comment type="caution">
    <text evidence="2">The sequence shown here is derived from an EMBL/GenBank/DDBJ whole genome shotgun (WGS) entry which is preliminary data.</text>
</comment>
<name>A0AAV9UU47_9PEZI</name>
<gene>
    <name evidence="2" type="ORF">TWF696_005769</name>
</gene>
<evidence type="ECO:0000256" key="1">
    <source>
        <dbReference type="SAM" id="MobiDB-lite"/>
    </source>
</evidence>
<dbReference type="AlphaFoldDB" id="A0AAV9UU47"/>
<evidence type="ECO:0000313" key="2">
    <source>
        <dbReference type="EMBL" id="KAK6349485.1"/>
    </source>
</evidence>
<organism evidence="2 3">
    <name type="scientific">Orbilia brochopaga</name>
    <dbReference type="NCBI Taxonomy" id="3140254"/>
    <lineage>
        <taxon>Eukaryota</taxon>
        <taxon>Fungi</taxon>
        <taxon>Dikarya</taxon>
        <taxon>Ascomycota</taxon>
        <taxon>Pezizomycotina</taxon>
        <taxon>Orbiliomycetes</taxon>
        <taxon>Orbiliales</taxon>
        <taxon>Orbiliaceae</taxon>
        <taxon>Orbilia</taxon>
    </lineage>
</organism>
<evidence type="ECO:0000313" key="3">
    <source>
        <dbReference type="Proteomes" id="UP001375240"/>
    </source>
</evidence>
<accession>A0AAV9UU47</accession>
<protein>
    <submittedName>
        <fullName evidence="2">Uncharacterized protein</fullName>
    </submittedName>
</protein>
<feature type="compositionally biased region" description="Basic and acidic residues" evidence="1">
    <location>
        <begin position="14"/>
        <end position="32"/>
    </location>
</feature>
<dbReference type="Proteomes" id="UP001375240">
    <property type="component" value="Unassembled WGS sequence"/>
</dbReference>
<proteinExistence type="predicted"/>
<feature type="region of interest" description="Disordered" evidence="1">
    <location>
        <begin position="1"/>
        <end position="50"/>
    </location>
</feature>
<dbReference type="EMBL" id="JAVHNQ010000004">
    <property type="protein sequence ID" value="KAK6349485.1"/>
    <property type="molecule type" value="Genomic_DNA"/>
</dbReference>
<reference evidence="2 3" key="1">
    <citation type="submission" date="2019-10" db="EMBL/GenBank/DDBJ databases">
        <authorList>
            <person name="Palmer J.M."/>
        </authorList>
    </citation>
    <scope>NUCLEOTIDE SEQUENCE [LARGE SCALE GENOMIC DNA]</scope>
    <source>
        <strain evidence="2 3">TWF696</strain>
    </source>
</reference>
<feature type="compositionally biased region" description="Acidic residues" evidence="1">
    <location>
        <begin position="41"/>
        <end position="50"/>
    </location>
</feature>